<dbReference type="AlphaFoldDB" id="L8N5E3"/>
<dbReference type="Proteomes" id="UP000011201">
    <property type="component" value="Unassembled WGS sequence"/>
</dbReference>
<sequence>MFCGDLTIFMIRSEMLGIIPKLSQNFIHETDTSIRLII</sequence>
<reference evidence="1 2" key="1">
    <citation type="journal article" date="2013" name="Proc. Natl. Acad. Sci. U.S.A.">
        <title>Improving the coverage of the cyanobacterial phylum using diversity-driven genome sequencing.</title>
        <authorList>
            <person name="Shih P.M."/>
            <person name="Wu D."/>
            <person name="Latifi A."/>
            <person name="Axen S.D."/>
            <person name="Fewer D.P."/>
            <person name="Talla E."/>
            <person name="Calteau A."/>
            <person name="Cai F."/>
            <person name="Tandeau de Marsac N."/>
            <person name="Rippka R."/>
            <person name="Herdman M."/>
            <person name="Sivonen K."/>
            <person name="Coursin T."/>
            <person name="Laurent T."/>
            <person name="Goodwin L."/>
            <person name="Nolan M."/>
            <person name="Davenport K.W."/>
            <person name="Han C.S."/>
            <person name="Rubin E.M."/>
            <person name="Eisen J.A."/>
            <person name="Woyke T."/>
            <person name="Gugger M."/>
            <person name="Kerfeld C.A."/>
        </authorList>
    </citation>
    <scope>NUCLEOTIDE SEQUENCE [LARGE SCALE GENOMIC DNA]</scope>
    <source>
        <strain evidence="1 2">PCC 7429</strain>
    </source>
</reference>
<keyword evidence="2" id="KW-1185">Reference proteome</keyword>
<organism evidence="1 2">
    <name type="scientific">Pseudanabaena biceps PCC 7429</name>
    <dbReference type="NCBI Taxonomy" id="927668"/>
    <lineage>
        <taxon>Bacteria</taxon>
        <taxon>Bacillati</taxon>
        <taxon>Cyanobacteriota</taxon>
        <taxon>Cyanophyceae</taxon>
        <taxon>Pseudanabaenales</taxon>
        <taxon>Pseudanabaenaceae</taxon>
        <taxon>Pseudanabaena</taxon>
    </lineage>
</organism>
<gene>
    <name evidence="1" type="ORF">Pse7429DRAFT_1395</name>
</gene>
<comment type="caution">
    <text evidence="1">The sequence shown here is derived from an EMBL/GenBank/DDBJ whole genome shotgun (WGS) entry which is preliminary data.</text>
</comment>
<proteinExistence type="predicted"/>
<name>L8N5E3_9CYAN</name>
<accession>L8N5E3</accession>
<evidence type="ECO:0000313" key="1">
    <source>
        <dbReference type="EMBL" id="ELS33448.1"/>
    </source>
</evidence>
<protein>
    <submittedName>
        <fullName evidence="1">Uncharacterized protein</fullName>
    </submittedName>
</protein>
<dbReference type="EMBL" id="ALWB01000042">
    <property type="protein sequence ID" value="ELS33448.1"/>
    <property type="molecule type" value="Genomic_DNA"/>
</dbReference>
<evidence type="ECO:0000313" key="2">
    <source>
        <dbReference type="Proteomes" id="UP000011201"/>
    </source>
</evidence>